<evidence type="ECO:0000313" key="3">
    <source>
        <dbReference type="Proteomes" id="UP000249497"/>
    </source>
</evidence>
<dbReference type="GeneID" id="37176475"/>
<sequence>MHSPPFHLLVWLAVTAIAQRGPGEICAPYPGAFCEEGLSCVSCRPNVPGVPGGD</sequence>
<dbReference type="RefSeq" id="XP_025523635.1">
    <property type="nucleotide sequence ID" value="XM_025672783.1"/>
</dbReference>
<dbReference type="OrthoDB" id="4386699at2759"/>
<evidence type="ECO:0000256" key="1">
    <source>
        <dbReference type="SAM" id="SignalP"/>
    </source>
</evidence>
<gene>
    <name evidence="2" type="ORF">BO86DRAFT_392322</name>
</gene>
<accession>A0A8T8WPM9</accession>
<feature type="non-terminal residue" evidence="2">
    <location>
        <position position="54"/>
    </location>
</feature>
<feature type="chain" id="PRO_5035849965" evidence="1">
    <location>
        <begin position="19"/>
        <end position="54"/>
    </location>
</feature>
<keyword evidence="1" id="KW-0732">Signal</keyword>
<feature type="signal peptide" evidence="1">
    <location>
        <begin position="1"/>
        <end position="18"/>
    </location>
</feature>
<name>A0A8T8WPM9_ASPJA</name>
<protein>
    <submittedName>
        <fullName evidence="2">Uncharacterized protein</fullName>
    </submittedName>
</protein>
<evidence type="ECO:0000313" key="2">
    <source>
        <dbReference type="EMBL" id="RAH77741.1"/>
    </source>
</evidence>
<dbReference type="AlphaFoldDB" id="A0A8T8WPM9"/>
<organism evidence="2 3">
    <name type="scientific">Aspergillus japonicus CBS 114.51</name>
    <dbReference type="NCBI Taxonomy" id="1448312"/>
    <lineage>
        <taxon>Eukaryota</taxon>
        <taxon>Fungi</taxon>
        <taxon>Dikarya</taxon>
        <taxon>Ascomycota</taxon>
        <taxon>Pezizomycotina</taxon>
        <taxon>Eurotiomycetes</taxon>
        <taxon>Eurotiomycetidae</taxon>
        <taxon>Eurotiales</taxon>
        <taxon>Aspergillaceae</taxon>
        <taxon>Aspergillus</taxon>
        <taxon>Aspergillus subgen. Circumdati</taxon>
    </lineage>
</organism>
<proteinExistence type="predicted"/>
<reference evidence="2 3" key="1">
    <citation type="submission" date="2018-02" db="EMBL/GenBank/DDBJ databases">
        <title>The genomes of Aspergillus section Nigri reveals drivers in fungal speciation.</title>
        <authorList>
            <consortium name="DOE Joint Genome Institute"/>
            <person name="Vesth T.C."/>
            <person name="Nybo J."/>
            <person name="Theobald S."/>
            <person name="Brandl J."/>
            <person name="Frisvad J.C."/>
            <person name="Nielsen K.F."/>
            <person name="Lyhne E.K."/>
            <person name="Kogle M.E."/>
            <person name="Kuo A."/>
            <person name="Riley R."/>
            <person name="Clum A."/>
            <person name="Nolan M."/>
            <person name="Lipzen A."/>
            <person name="Salamov A."/>
            <person name="Henrissat B."/>
            <person name="Wiebenga A."/>
            <person name="De vries R.P."/>
            <person name="Grigoriev I.V."/>
            <person name="Mortensen U.H."/>
            <person name="Andersen M.R."/>
            <person name="Baker S.E."/>
        </authorList>
    </citation>
    <scope>NUCLEOTIDE SEQUENCE [LARGE SCALE GENOMIC DNA]</scope>
    <source>
        <strain evidence="2 3">CBS 114.51</strain>
    </source>
</reference>
<keyword evidence="3" id="KW-1185">Reference proteome</keyword>
<dbReference type="EMBL" id="KZ824837">
    <property type="protein sequence ID" value="RAH77741.1"/>
    <property type="molecule type" value="Genomic_DNA"/>
</dbReference>
<dbReference type="Proteomes" id="UP000249497">
    <property type="component" value="Unassembled WGS sequence"/>
</dbReference>